<organism evidence="1 3">
    <name type="scientific">Medicago truncatula</name>
    <name type="common">Barrel medic</name>
    <name type="synonym">Medicago tribuloides</name>
    <dbReference type="NCBI Taxonomy" id="3880"/>
    <lineage>
        <taxon>Eukaryota</taxon>
        <taxon>Viridiplantae</taxon>
        <taxon>Streptophyta</taxon>
        <taxon>Embryophyta</taxon>
        <taxon>Tracheophyta</taxon>
        <taxon>Spermatophyta</taxon>
        <taxon>Magnoliopsida</taxon>
        <taxon>eudicotyledons</taxon>
        <taxon>Gunneridae</taxon>
        <taxon>Pentapetalae</taxon>
        <taxon>rosids</taxon>
        <taxon>fabids</taxon>
        <taxon>Fabales</taxon>
        <taxon>Fabaceae</taxon>
        <taxon>Papilionoideae</taxon>
        <taxon>50 kb inversion clade</taxon>
        <taxon>NPAAA clade</taxon>
        <taxon>Hologalegina</taxon>
        <taxon>IRL clade</taxon>
        <taxon>Trifolieae</taxon>
        <taxon>Medicago</taxon>
    </lineage>
</organism>
<dbReference type="EMBL" id="CM001217">
    <property type="protein sequence ID" value="KEH43669.1"/>
    <property type="molecule type" value="Genomic_DNA"/>
</dbReference>
<evidence type="ECO:0000313" key="1">
    <source>
        <dbReference type="EMBL" id="KEH43669.1"/>
    </source>
</evidence>
<keyword evidence="3" id="KW-1185">Reference proteome</keyword>
<reference evidence="1 3" key="2">
    <citation type="journal article" date="2014" name="BMC Genomics">
        <title>An improved genome release (version Mt4.0) for the model legume Medicago truncatula.</title>
        <authorList>
            <person name="Tang H."/>
            <person name="Krishnakumar V."/>
            <person name="Bidwell S."/>
            <person name="Rosen B."/>
            <person name="Chan A."/>
            <person name="Zhou S."/>
            <person name="Gentzbittel L."/>
            <person name="Childs K.L."/>
            <person name="Yandell M."/>
            <person name="Gundlach H."/>
            <person name="Mayer K.F."/>
            <person name="Schwartz D.C."/>
            <person name="Town C.D."/>
        </authorList>
    </citation>
    <scope>GENOME REANNOTATION</scope>
    <source>
        <strain evidence="1">A17</strain>
        <strain evidence="2 3">cv. Jemalong A17</strain>
    </source>
</reference>
<dbReference type="HOGENOM" id="CLU_3053343_0_0_1"/>
<protein>
    <submittedName>
        <fullName evidence="1 2">Uncharacterized protein</fullName>
    </submittedName>
</protein>
<proteinExistence type="predicted"/>
<reference evidence="2" key="3">
    <citation type="submission" date="2015-04" db="UniProtKB">
        <authorList>
            <consortium name="EnsemblPlants"/>
        </authorList>
    </citation>
    <scope>IDENTIFICATION</scope>
    <source>
        <strain evidence="2">cv. Jemalong A17</strain>
    </source>
</reference>
<gene>
    <name evidence="1" type="ordered locus">MTR_1g099545</name>
</gene>
<sequence>MLYFYGDDIPDAENTQGWWWETSKKGRERPIKKSQKISFFYKAKELKHACSVCF</sequence>
<dbReference type="EnsemblPlants" id="KEH43669">
    <property type="protein sequence ID" value="KEH43669"/>
    <property type="gene ID" value="MTR_1g099545"/>
</dbReference>
<evidence type="ECO:0000313" key="3">
    <source>
        <dbReference type="Proteomes" id="UP000002051"/>
    </source>
</evidence>
<accession>A0A072VNR8</accession>
<name>A0A072VNR8_MEDTR</name>
<evidence type="ECO:0000313" key="2">
    <source>
        <dbReference type="EnsemblPlants" id="KEH43669"/>
    </source>
</evidence>
<reference evidence="1 3" key="1">
    <citation type="journal article" date="2011" name="Nature">
        <title>The Medicago genome provides insight into the evolution of rhizobial symbioses.</title>
        <authorList>
            <person name="Young N.D."/>
            <person name="Debelle F."/>
            <person name="Oldroyd G.E."/>
            <person name="Geurts R."/>
            <person name="Cannon S.B."/>
            <person name="Udvardi M.K."/>
            <person name="Benedito V.A."/>
            <person name="Mayer K.F."/>
            <person name="Gouzy J."/>
            <person name="Schoof H."/>
            <person name="Van de Peer Y."/>
            <person name="Proost S."/>
            <person name="Cook D.R."/>
            <person name="Meyers B.C."/>
            <person name="Spannagl M."/>
            <person name="Cheung F."/>
            <person name="De Mita S."/>
            <person name="Krishnakumar V."/>
            <person name="Gundlach H."/>
            <person name="Zhou S."/>
            <person name="Mudge J."/>
            <person name="Bharti A.K."/>
            <person name="Murray J.D."/>
            <person name="Naoumkina M.A."/>
            <person name="Rosen B."/>
            <person name="Silverstein K.A."/>
            <person name="Tang H."/>
            <person name="Rombauts S."/>
            <person name="Zhao P.X."/>
            <person name="Zhou P."/>
            <person name="Barbe V."/>
            <person name="Bardou P."/>
            <person name="Bechner M."/>
            <person name="Bellec A."/>
            <person name="Berger A."/>
            <person name="Berges H."/>
            <person name="Bidwell S."/>
            <person name="Bisseling T."/>
            <person name="Choisne N."/>
            <person name="Couloux A."/>
            <person name="Denny R."/>
            <person name="Deshpande S."/>
            <person name="Dai X."/>
            <person name="Doyle J.J."/>
            <person name="Dudez A.M."/>
            <person name="Farmer A.D."/>
            <person name="Fouteau S."/>
            <person name="Franken C."/>
            <person name="Gibelin C."/>
            <person name="Gish J."/>
            <person name="Goldstein S."/>
            <person name="Gonzalez A.J."/>
            <person name="Green P.J."/>
            <person name="Hallab A."/>
            <person name="Hartog M."/>
            <person name="Hua A."/>
            <person name="Humphray S.J."/>
            <person name="Jeong D.H."/>
            <person name="Jing Y."/>
            <person name="Jocker A."/>
            <person name="Kenton S.M."/>
            <person name="Kim D.J."/>
            <person name="Klee K."/>
            <person name="Lai H."/>
            <person name="Lang C."/>
            <person name="Lin S."/>
            <person name="Macmil S.L."/>
            <person name="Magdelenat G."/>
            <person name="Matthews L."/>
            <person name="McCorrison J."/>
            <person name="Monaghan E.L."/>
            <person name="Mun J.H."/>
            <person name="Najar F.Z."/>
            <person name="Nicholson C."/>
            <person name="Noirot C."/>
            <person name="O'Bleness M."/>
            <person name="Paule C.R."/>
            <person name="Poulain J."/>
            <person name="Prion F."/>
            <person name="Qin B."/>
            <person name="Qu C."/>
            <person name="Retzel E.F."/>
            <person name="Riddle C."/>
            <person name="Sallet E."/>
            <person name="Samain S."/>
            <person name="Samson N."/>
            <person name="Sanders I."/>
            <person name="Saurat O."/>
            <person name="Scarpelli C."/>
            <person name="Schiex T."/>
            <person name="Segurens B."/>
            <person name="Severin A.J."/>
            <person name="Sherrier D.J."/>
            <person name="Shi R."/>
            <person name="Sims S."/>
            <person name="Singer S.R."/>
            <person name="Sinharoy S."/>
            <person name="Sterck L."/>
            <person name="Viollet A."/>
            <person name="Wang B.B."/>
            <person name="Wang K."/>
            <person name="Wang M."/>
            <person name="Wang X."/>
            <person name="Warfsmann J."/>
            <person name="Weissenbach J."/>
            <person name="White D.D."/>
            <person name="White J.D."/>
            <person name="Wiley G.B."/>
            <person name="Wincker P."/>
            <person name="Xing Y."/>
            <person name="Yang L."/>
            <person name="Yao Z."/>
            <person name="Ying F."/>
            <person name="Zhai J."/>
            <person name="Zhou L."/>
            <person name="Zuber A."/>
            <person name="Denarie J."/>
            <person name="Dixon R.A."/>
            <person name="May G.D."/>
            <person name="Schwartz D.C."/>
            <person name="Rogers J."/>
            <person name="Quetier F."/>
            <person name="Town C.D."/>
            <person name="Roe B.A."/>
        </authorList>
    </citation>
    <scope>NUCLEOTIDE SEQUENCE [LARGE SCALE GENOMIC DNA]</scope>
    <source>
        <strain evidence="1">A17</strain>
        <strain evidence="2 3">cv. Jemalong A17</strain>
    </source>
</reference>
<dbReference type="AlphaFoldDB" id="A0A072VNR8"/>
<dbReference type="Proteomes" id="UP000002051">
    <property type="component" value="Unassembled WGS sequence"/>
</dbReference>